<gene>
    <name evidence="8" type="primary">phrA_1</name>
    <name evidence="8" type="ORF">NIG5292_00773</name>
</gene>
<feature type="binding site" evidence="4">
    <location>
        <position position="224"/>
    </location>
    <ligand>
        <name>FAD</name>
        <dbReference type="ChEBI" id="CHEBI:57692"/>
    </ligand>
</feature>
<evidence type="ECO:0000256" key="2">
    <source>
        <dbReference type="ARBA" id="ARBA00022630"/>
    </source>
</evidence>
<dbReference type="InterPro" id="IPR002081">
    <property type="entry name" value="Cryptochrome/DNA_photolyase_1"/>
</dbReference>
<dbReference type="PROSITE" id="PS51645">
    <property type="entry name" value="PHR_CRY_ALPHA_BETA"/>
    <property type="match status" value="1"/>
</dbReference>
<proteinExistence type="inferred from homology"/>
<comment type="similarity">
    <text evidence="6">Belongs to the DNA photolyase family.</text>
</comment>
<dbReference type="InterPro" id="IPR014729">
    <property type="entry name" value="Rossmann-like_a/b/a_fold"/>
</dbReference>
<evidence type="ECO:0000256" key="3">
    <source>
        <dbReference type="ARBA" id="ARBA00022827"/>
    </source>
</evidence>
<dbReference type="PANTHER" id="PTHR11455:SF9">
    <property type="entry name" value="CRYPTOCHROME CIRCADIAN CLOCK 5 ISOFORM X1"/>
    <property type="match status" value="1"/>
</dbReference>
<comment type="cofactor">
    <cofactor evidence="1">
        <name>(6R)-5,10-methylene-5,6,7,8-tetrahydrofolate</name>
        <dbReference type="ChEBI" id="CHEBI:15636"/>
    </cofactor>
</comment>
<dbReference type="Gene3D" id="3.40.50.620">
    <property type="entry name" value="HUPs"/>
    <property type="match status" value="1"/>
</dbReference>
<dbReference type="Gene3D" id="1.10.579.10">
    <property type="entry name" value="DNA Cyclobutane Dipyrimidine Photolyase, subunit A, domain 3"/>
    <property type="match status" value="1"/>
</dbReference>
<dbReference type="RefSeq" id="WP_280522175.1">
    <property type="nucleotide sequence ID" value="NZ_CBFHGK010000001.1"/>
</dbReference>
<accession>A0A0U1NJ41</accession>
<keyword evidence="2 4" id="KW-0285">Flavoprotein</keyword>
<feature type="binding site" evidence="4">
    <location>
        <position position="271"/>
    </location>
    <ligand>
        <name>FAD</name>
        <dbReference type="ChEBI" id="CHEBI:57692"/>
    </ligand>
</feature>
<organism evidence="8 9">
    <name type="scientific">Nereida ignava</name>
    <dbReference type="NCBI Taxonomy" id="282199"/>
    <lineage>
        <taxon>Bacteria</taxon>
        <taxon>Pseudomonadati</taxon>
        <taxon>Pseudomonadota</taxon>
        <taxon>Alphaproteobacteria</taxon>
        <taxon>Rhodobacterales</taxon>
        <taxon>Roseobacteraceae</taxon>
        <taxon>Nereida</taxon>
    </lineage>
</organism>
<dbReference type="GO" id="GO:0071949">
    <property type="term" value="F:FAD binding"/>
    <property type="evidence" value="ECO:0007669"/>
    <property type="project" value="TreeGrafter"/>
</dbReference>
<evidence type="ECO:0000313" key="8">
    <source>
        <dbReference type="EMBL" id="CRK74737.1"/>
    </source>
</evidence>
<feature type="site" description="Electron transfer via tryptophanyl radical" evidence="5">
    <location>
        <position position="360"/>
    </location>
</feature>
<keyword evidence="6" id="KW-0157">Chromophore</keyword>
<dbReference type="GO" id="GO:0003904">
    <property type="term" value="F:deoxyribodipyrimidine photo-lyase activity"/>
    <property type="evidence" value="ECO:0007669"/>
    <property type="project" value="UniProtKB-EC"/>
</dbReference>
<sequence>MSEQTPIIMWFRRDLRLSDHPALTAACKTGRPVVALFIHDQIVETLGAAPKWRLEQSLGALQASLEKIGARLILRRGNALEVLKSVIAETGAGSVYWSRLYDPDAKERDTDVKSALKEQGIDARSFAGHVMFEPWTVETKTGGFYKVYTPMWKMVRDRDVPAPLSAPTKLASLSQDVASDALSDWGLGRAMHRGGAIVAQYARVGEDAARARLDSFIETRVQGYDTNRDLPWKDGTSGLSENLSLGEISPTTCWHAGQAALHQGKAGAETFLKELVWREFAYHLVHHTPQIVSQNWKPDWDAFPWNTDETAEKVRAWKQGRTGIQFVDAAMREMYVTGKMHNRGRMIVASYLTKHLQCHWKIGQKWFEECLTDWDPASNAMGWQWSSGSGPDATPYFRVFNPVTQLDKFDKNRDYVSAWIAEGRANPAKTALQYFDAIPQSWGLAPNARYPEPIVTAEAGRKAALGAYENRGF</sequence>
<feature type="binding site" evidence="4">
    <location>
        <begin position="236"/>
        <end position="240"/>
    </location>
    <ligand>
        <name>FAD</name>
        <dbReference type="ChEBI" id="CHEBI:57692"/>
    </ligand>
</feature>
<dbReference type="SUPFAM" id="SSF48173">
    <property type="entry name" value="Cryptochrome/photolyase FAD-binding domain"/>
    <property type="match status" value="1"/>
</dbReference>
<keyword evidence="9" id="KW-1185">Reference proteome</keyword>
<evidence type="ECO:0000256" key="4">
    <source>
        <dbReference type="PIRSR" id="PIRSR602081-1"/>
    </source>
</evidence>
<evidence type="ECO:0000313" key="9">
    <source>
        <dbReference type="Proteomes" id="UP000048949"/>
    </source>
</evidence>
<dbReference type="EC" id="4.1.99.3" evidence="8"/>
<feature type="site" description="Electron transfer via tryptophanyl radical" evidence="5">
    <location>
        <position position="383"/>
    </location>
</feature>
<dbReference type="AlphaFoldDB" id="A0A0U1NJ41"/>
<dbReference type="PRINTS" id="PR00147">
    <property type="entry name" value="DNAPHOTLYASE"/>
</dbReference>
<reference evidence="8 9" key="1">
    <citation type="submission" date="2015-04" db="EMBL/GenBank/DDBJ databases">
        <authorList>
            <person name="Syromyatnikov M.Y."/>
            <person name="Popov V.N."/>
        </authorList>
    </citation>
    <scope>NUCLEOTIDE SEQUENCE [LARGE SCALE GENOMIC DNA]</scope>
    <source>
        <strain evidence="8 9">CECT 5292</strain>
    </source>
</reference>
<feature type="domain" description="Photolyase/cryptochrome alpha/beta" evidence="7">
    <location>
        <begin position="5"/>
        <end position="131"/>
    </location>
</feature>
<dbReference type="PANTHER" id="PTHR11455">
    <property type="entry name" value="CRYPTOCHROME"/>
    <property type="match status" value="1"/>
</dbReference>
<dbReference type="GO" id="GO:0009416">
    <property type="term" value="P:response to light stimulus"/>
    <property type="evidence" value="ECO:0007669"/>
    <property type="project" value="TreeGrafter"/>
</dbReference>
<dbReference type="EMBL" id="CVQV01000003">
    <property type="protein sequence ID" value="CRK74737.1"/>
    <property type="molecule type" value="Genomic_DNA"/>
</dbReference>
<protein>
    <submittedName>
        <fullName evidence="8">Deoxyribodipyrimidine photo-lyase</fullName>
        <ecNumber evidence="8">4.1.99.3</ecNumber>
    </submittedName>
</protein>
<dbReference type="Pfam" id="PF03441">
    <property type="entry name" value="FAD_binding_7"/>
    <property type="match status" value="1"/>
</dbReference>
<dbReference type="InterPro" id="IPR005101">
    <property type="entry name" value="Cryptochr/Photolyase_FAD-bd"/>
</dbReference>
<dbReference type="InterPro" id="IPR036155">
    <property type="entry name" value="Crypto/Photolyase_N_sf"/>
</dbReference>
<dbReference type="Proteomes" id="UP000048949">
    <property type="component" value="Unassembled WGS sequence"/>
</dbReference>
<dbReference type="STRING" id="282199.GCA_001049735_00773"/>
<dbReference type="Pfam" id="PF00875">
    <property type="entry name" value="DNA_photolyase"/>
    <property type="match status" value="1"/>
</dbReference>
<name>A0A0U1NJ41_9RHOB</name>
<evidence type="ECO:0000256" key="6">
    <source>
        <dbReference type="RuleBase" id="RU004182"/>
    </source>
</evidence>
<dbReference type="GO" id="GO:0003677">
    <property type="term" value="F:DNA binding"/>
    <property type="evidence" value="ECO:0007669"/>
    <property type="project" value="TreeGrafter"/>
</dbReference>
<evidence type="ECO:0000256" key="1">
    <source>
        <dbReference type="ARBA" id="ARBA00001932"/>
    </source>
</evidence>
<feature type="binding site" evidence="4">
    <location>
        <begin position="373"/>
        <end position="375"/>
    </location>
    <ligand>
        <name>FAD</name>
        <dbReference type="ChEBI" id="CHEBI:57692"/>
    </ligand>
</feature>
<feature type="site" description="Electron transfer via tryptophanyl radical" evidence="5">
    <location>
        <position position="305"/>
    </location>
</feature>
<dbReference type="InterPro" id="IPR006050">
    <property type="entry name" value="DNA_photolyase_N"/>
</dbReference>
<dbReference type="InterPro" id="IPR036134">
    <property type="entry name" value="Crypto/Photolyase_FAD-like_sf"/>
</dbReference>
<dbReference type="Gene3D" id="1.25.40.80">
    <property type="match status" value="1"/>
</dbReference>
<evidence type="ECO:0000256" key="5">
    <source>
        <dbReference type="PIRSR" id="PIRSR602081-2"/>
    </source>
</evidence>
<keyword evidence="3 4" id="KW-0274">FAD</keyword>
<dbReference type="SUPFAM" id="SSF52425">
    <property type="entry name" value="Cryptochrome/photolyase, N-terminal domain"/>
    <property type="match status" value="1"/>
</dbReference>
<comment type="cofactor">
    <cofactor evidence="4">
        <name>FAD</name>
        <dbReference type="ChEBI" id="CHEBI:57692"/>
    </cofactor>
    <text evidence="4">Binds 1 FAD per subunit.</text>
</comment>
<keyword evidence="8" id="KW-0456">Lyase</keyword>
<evidence type="ECO:0000259" key="7">
    <source>
        <dbReference type="PROSITE" id="PS51645"/>
    </source>
</evidence>